<feature type="domain" description="ZSWIM1/3 RNaseH-like" evidence="1">
    <location>
        <begin position="88"/>
        <end position="161"/>
    </location>
</feature>
<dbReference type="Proteomes" id="UP000030742">
    <property type="component" value="Unassembled WGS sequence"/>
</dbReference>
<accession>U4UN16</accession>
<dbReference type="AlphaFoldDB" id="U4UN16"/>
<dbReference type="Pfam" id="PF21056">
    <property type="entry name" value="ZSWIM1-3_RNaseH-like"/>
    <property type="match status" value="1"/>
</dbReference>
<gene>
    <name evidence="2" type="ORF">D910_08891</name>
</gene>
<dbReference type="PANTHER" id="PTHR33977">
    <property type="entry name" value="ZINC ION BINDING PROTEIN"/>
    <property type="match status" value="1"/>
</dbReference>
<dbReference type="PANTHER" id="PTHR33977:SF1">
    <property type="entry name" value="ZINC ION BINDING PROTEIN"/>
    <property type="match status" value="1"/>
</dbReference>
<dbReference type="InterPro" id="IPR048324">
    <property type="entry name" value="ZSWIM1-3_RNaseH-like"/>
</dbReference>
<evidence type="ECO:0000313" key="3">
    <source>
        <dbReference type="Proteomes" id="UP000030742"/>
    </source>
</evidence>
<sequence length="278" mass="32340">GVSVSRILNDIRADISEDGVKRIHLIEKQDIHNIKRYFSIGYVTKRHQNDAVSVKLWVDAMNNMENSPVLFYKEQGLEDAVFDKNDFVLIIMTDFQANCLSKFGSNKICIDGTHGLNAYGCQLYTILVVNDYGSGMTVAFCFSNRQDIAIFKFMFEIIKKSVGKGMLVLKSLKLIKTELDQDIFKQQLNTFCQDLLIDNDTLAFGEYFRRFYVNRTQLWAYCFRKYTGINTNMYLESLHKVIKDFYLEGKRCKRLDKNINSLINLVTDKIFERIINIE</sequence>
<protein>
    <recommendedName>
        <fullName evidence="1">ZSWIM1/3 RNaseH-like domain-containing protein</fullName>
    </recommendedName>
</protein>
<organism evidence="2 3">
    <name type="scientific">Dendroctonus ponderosae</name>
    <name type="common">Mountain pine beetle</name>
    <dbReference type="NCBI Taxonomy" id="77166"/>
    <lineage>
        <taxon>Eukaryota</taxon>
        <taxon>Metazoa</taxon>
        <taxon>Ecdysozoa</taxon>
        <taxon>Arthropoda</taxon>
        <taxon>Hexapoda</taxon>
        <taxon>Insecta</taxon>
        <taxon>Pterygota</taxon>
        <taxon>Neoptera</taxon>
        <taxon>Endopterygota</taxon>
        <taxon>Coleoptera</taxon>
        <taxon>Polyphaga</taxon>
        <taxon>Cucujiformia</taxon>
        <taxon>Curculionidae</taxon>
        <taxon>Scolytinae</taxon>
        <taxon>Dendroctonus</taxon>
    </lineage>
</organism>
<dbReference type="EMBL" id="KB632290">
    <property type="protein sequence ID" value="ERL91561.1"/>
    <property type="molecule type" value="Genomic_DNA"/>
</dbReference>
<reference evidence="2 3" key="1">
    <citation type="journal article" date="2013" name="Genome Biol.">
        <title>Draft genome of the mountain pine beetle, Dendroctonus ponderosae Hopkins, a major forest pest.</title>
        <authorList>
            <person name="Keeling C.I."/>
            <person name="Yuen M.M."/>
            <person name="Liao N.Y."/>
            <person name="Docking T.R."/>
            <person name="Chan S.K."/>
            <person name="Taylor G.A."/>
            <person name="Palmquist D.L."/>
            <person name="Jackman S.D."/>
            <person name="Nguyen A."/>
            <person name="Li M."/>
            <person name="Henderson H."/>
            <person name="Janes J.K."/>
            <person name="Zhao Y."/>
            <person name="Pandoh P."/>
            <person name="Moore R."/>
            <person name="Sperling F.A."/>
            <person name="Huber D.P."/>
            <person name="Birol I."/>
            <person name="Jones S.J."/>
            <person name="Bohlmann J."/>
        </authorList>
    </citation>
    <scope>NUCLEOTIDE SEQUENCE</scope>
</reference>
<evidence type="ECO:0000313" key="2">
    <source>
        <dbReference type="EMBL" id="ERL91561.1"/>
    </source>
</evidence>
<evidence type="ECO:0000259" key="1">
    <source>
        <dbReference type="Pfam" id="PF21056"/>
    </source>
</evidence>
<proteinExistence type="predicted"/>
<feature type="non-terminal residue" evidence="2">
    <location>
        <position position="1"/>
    </location>
</feature>
<name>U4UN16_DENPD</name>
<dbReference type="OrthoDB" id="10031901at2759"/>